<dbReference type="Gene3D" id="2.60.120.330">
    <property type="entry name" value="B-lactam Antibiotic, Isopenicillin N Synthase, Chain"/>
    <property type="match status" value="1"/>
</dbReference>
<proteinExistence type="predicted"/>
<dbReference type="Pfam" id="PF03171">
    <property type="entry name" value="2OG-FeII_Oxy"/>
    <property type="match status" value="1"/>
</dbReference>
<evidence type="ECO:0000313" key="2">
    <source>
        <dbReference type="EMBL" id="CAQ82946.1"/>
    </source>
</evidence>
<dbReference type="AlphaFoldDB" id="C7BMW0"/>
<reference evidence="2 3" key="1">
    <citation type="journal article" date="2009" name="BMC Genomics">
        <title>Comparative genomics of the emerging human pathogen Photorhabdus asymbiotica with the insect pathogen Photorhabdus luminescens.</title>
        <authorList>
            <person name="Wilkinson P."/>
            <person name="Waterfield N.R."/>
            <person name="Crossman L."/>
            <person name="Corton C."/>
            <person name="Sanchez-Contreras M."/>
            <person name="Vlisidou I."/>
            <person name="Barron A."/>
            <person name="Bignell A."/>
            <person name="Clark L."/>
            <person name="Ormond D."/>
            <person name="Mayho M."/>
            <person name="Bason N."/>
            <person name="Smith F."/>
            <person name="Simmonds M."/>
            <person name="Churcher C."/>
            <person name="Harris D."/>
            <person name="Thompson N.R."/>
            <person name="Quail M."/>
            <person name="Parkhill J."/>
            <person name="ffrench-Constant R.H."/>
        </authorList>
    </citation>
    <scope>NUCLEOTIDE SEQUENCE [LARGE SCALE GENOMIC DNA]</scope>
    <source>
        <strain evidence="3">ATCC 43949 / 3105-77</strain>
    </source>
</reference>
<dbReference type="InterPro" id="IPR044861">
    <property type="entry name" value="IPNS-like_FE2OG_OXY"/>
</dbReference>
<sequence length="397" mass="45296">MTGVSECSQQRGNLKDNRYKQNFSNSKVNKVEINYVEYNLSSSISKLLLFRTNKNGRSEWLTNFTQESKIFTNKTKILSLHLRNTTMENSSTMRAPVKLPPMPSESTALKTCKSVNMARSRLEGEELIFTDNDGFERAIRDGFFLLEAPSYMNFKYGDRLAYHFFEPATEGDLRPYTGFKSYTFSNSYEGYSDKKHDQWESFRIEREHWNLIPAEVATLGRQMVHAGICILRSVLNYVGIPRSDWELVTGGCSEGLGTQNIKFNHYRSEKATRGSKLHRDVGWVTVLRTTERGLLAYIDDKLLAIDPVPGYLIINFGSSIEVLTENLIKNVRASIHGVVRTERNGQRDRVSYTASLANNLTDNIYKYGPKGPISVQSVKEYVAQEVSRSYDDDDNTL</sequence>
<name>C7BMW0_PHOAA</name>
<dbReference type="Proteomes" id="UP000002747">
    <property type="component" value="Chromosome"/>
</dbReference>
<dbReference type="EMBL" id="FM162591">
    <property type="protein sequence ID" value="CAQ82946.1"/>
    <property type="molecule type" value="Genomic_DNA"/>
</dbReference>
<dbReference type="KEGG" id="pay:PAU_00854"/>
<organism evidence="2 3">
    <name type="scientific">Photorhabdus asymbiotica subsp. asymbiotica (strain ATCC 43949 / 3105-77)</name>
    <name type="common">Xenorhabdus luminescens (strain 2)</name>
    <dbReference type="NCBI Taxonomy" id="553480"/>
    <lineage>
        <taxon>Bacteria</taxon>
        <taxon>Pseudomonadati</taxon>
        <taxon>Pseudomonadota</taxon>
        <taxon>Gammaproteobacteria</taxon>
        <taxon>Enterobacterales</taxon>
        <taxon>Morganellaceae</taxon>
        <taxon>Photorhabdus</taxon>
    </lineage>
</organism>
<evidence type="ECO:0000313" key="3">
    <source>
        <dbReference type="Proteomes" id="UP000002747"/>
    </source>
</evidence>
<accession>C7BMW0</accession>
<dbReference type="InterPro" id="IPR027443">
    <property type="entry name" value="IPNS-like_sf"/>
</dbReference>
<feature type="domain" description="Isopenicillin N synthase-like Fe(2+) 2OG dioxygenase" evidence="1">
    <location>
        <begin position="263"/>
        <end position="353"/>
    </location>
</feature>
<dbReference type="eggNOG" id="COG3491">
    <property type="taxonomic scope" value="Bacteria"/>
</dbReference>
<evidence type="ECO:0000259" key="1">
    <source>
        <dbReference type="Pfam" id="PF03171"/>
    </source>
</evidence>
<protein>
    <recommendedName>
        <fullName evidence="1">Isopenicillin N synthase-like Fe(2+) 2OG dioxygenase domain-containing protein</fullName>
    </recommendedName>
</protein>
<gene>
    <name evidence="2" type="primary">orf74</name>
    <name evidence="2" type="ordered locus">PAU_00854</name>
</gene>
<dbReference type="SUPFAM" id="SSF51197">
    <property type="entry name" value="Clavaminate synthase-like"/>
    <property type="match status" value="1"/>
</dbReference>
<dbReference type="STRING" id="291112.PAU_00854"/>